<proteinExistence type="predicted"/>
<reference evidence="1 2" key="1">
    <citation type="journal article" date="2018" name="Mol. Ecol.">
        <title>The obligate alkalophilic soda-lake fungus Sodiomyces alkalinus has shifted to a protein diet.</title>
        <authorList>
            <person name="Grum-Grzhimaylo A.A."/>
            <person name="Falkoski D.L."/>
            <person name="van den Heuvel J."/>
            <person name="Valero-Jimenez C.A."/>
            <person name="Min B."/>
            <person name="Choi I.G."/>
            <person name="Lipzen A."/>
            <person name="Daum C.G."/>
            <person name="Aanen D.K."/>
            <person name="Tsang A."/>
            <person name="Henrissat B."/>
            <person name="Bilanenko E.N."/>
            <person name="de Vries R.P."/>
            <person name="van Kan J.A.L."/>
            <person name="Grigoriev I.V."/>
            <person name="Debets A.J.M."/>
        </authorList>
    </citation>
    <scope>NUCLEOTIDE SEQUENCE [LARGE SCALE GENOMIC DNA]</scope>
    <source>
        <strain evidence="1 2">F11</strain>
    </source>
</reference>
<sequence>MGSHLPGAAVSGHACAGQIHFPSSRYVTSETPPSWSHEDSDDFELSLPICCPPSCGYFCDECGGSNNGADVDMADITHAKRSLFDRLGDSIFRWPQSPAAVSPRQIPHDAPVEVPHIYLLPEDRIIKPKDWMATGDYDEKDYWTRMNQIIHVTGVHFESNGLSSGRVIYLDDDATGFPVERPPIRAGGAEQVGGCTIFVAASNLGVMTAHIWEHPTFIHWSYKFGQVGEYGPRTIDTEAQQAAYEENVHRFFARVLKHDDADHPERATRLASRTCTEWRQFRIFSPRRVSLGPDSQELKNKPQMEKLFADITRILRLEPGELKLHSPNYTPYDPEDTTVHPWTNVFAWQFAPAVPHSGGGSSSSGSSVRRHFVAHWDGQEIRQMRRTWSYRHRSARLKDICMLHVRVFPFAVDKEDEYDFLQFSATFYSPQERGGTPLHQFSEMEYELGKEGPRIRFDADAIGIKERVEVWFTEDKHHRYKRHDDMRPDYDYFHINAKFGSGARYEYKKDATSRSAARFPKCRGGSWEGLEGGPTWYRDTYCHFKCALK</sequence>
<name>A0A3N2PU37_SODAK</name>
<evidence type="ECO:0000313" key="2">
    <source>
        <dbReference type="Proteomes" id="UP000272025"/>
    </source>
</evidence>
<gene>
    <name evidence="1" type="ORF">SODALDRAFT_360343</name>
</gene>
<protein>
    <submittedName>
        <fullName evidence="1">Uncharacterized protein</fullName>
    </submittedName>
</protein>
<organism evidence="1 2">
    <name type="scientific">Sodiomyces alkalinus (strain CBS 110278 / VKM F-3762 / F11)</name>
    <name type="common">Alkaliphilic filamentous fungus</name>
    <dbReference type="NCBI Taxonomy" id="1314773"/>
    <lineage>
        <taxon>Eukaryota</taxon>
        <taxon>Fungi</taxon>
        <taxon>Dikarya</taxon>
        <taxon>Ascomycota</taxon>
        <taxon>Pezizomycotina</taxon>
        <taxon>Sordariomycetes</taxon>
        <taxon>Hypocreomycetidae</taxon>
        <taxon>Glomerellales</taxon>
        <taxon>Plectosphaerellaceae</taxon>
        <taxon>Sodiomyces</taxon>
    </lineage>
</organism>
<dbReference type="AlphaFoldDB" id="A0A3N2PU37"/>
<dbReference type="GeneID" id="39582729"/>
<dbReference type="Proteomes" id="UP000272025">
    <property type="component" value="Unassembled WGS sequence"/>
</dbReference>
<dbReference type="EMBL" id="ML119056">
    <property type="protein sequence ID" value="ROT38023.1"/>
    <property type="molecule type" value="Genomic_DNA"/>
</dbReference>
<dbReference type="OrthoDB" id="4789934at2759"/>
<dbReference type="RefSeq" id="XP_028465829.1">
    <property type="nucleotide sequence ID" value="XM_028614251.1"/>
</dbReference>
<keyword evidence="2" id="KW-1185">Reference proteome</keyword>
<accession>A0A3N2PU37</accession>
<evidence type="ECO:0000313" key="1">
    <source>
        <dbReference type="EMBL" id="ROT38023.1"/>
    </source>
</evidence>